<reference evidence="2 3" key="1">
    <citation type="journal article" date="2019" name="Int. J. Syst. Evol. Microbiol.">
        <title>The Global Catalogue of Microorganisms (GCM) 10K type strain sequencing project: providing services to taxonomists for standard genome sequencing and annotation.</title>
        <authorList>
            <consortium name="The Broad Institute Genomics Platform"/>
            <consortium name="The Broad Institute Genome Sequencing Center for Infectious Disease"/>
            <person name="Wu L."/>
            <person name="Ma J."/>
        </authorList>
    </citation>
    <scope>NUCLEOTIDE SEQUENCE [LARGE SCALE GENOMIC DNA]</scope>
    <source>
        <strain evidence="2 3">JCM 14942</strain>
    </source>
</reference>
<evidence type="ECO:0000313" key="2">
    <source>
        <dbReference type="EMBL" id="GAA1529078.1"/>
    </source>
</evidence>
<name>A0ABN2AWV6_9ACTN</name>
<keyword evidence="1" id="KW-1133">Transmembrane helix</keyword>
<dbReference type="RefSeq" id="WP_344112932.1">
    <property type="nucleotide sequence ID" value="NZ_BAAAOR010000026.1"/>
</dbReference>
<organism evidence="2 3">
    <name type="scientific">Nocardioides humi</name>
    <dbReference type="NCBI Taxonomy" id="449461"/>
    <lineage>
        <taxon>Bacteria</taxon>
        <taxon>Bacillati</taxon>
        <taxon>Actinomycetota</taxon>
        <taxon>Actinomycetes</taxon>
        <taxon>Propionibacteriales</taxon>
        <taxon>Nocardioidaceae</taxon>
        <taxon>Nocardioides</taxon>
    </lineage>
</organism>
<sequence>MATSTAGGFVATLVRGLIGKAVAFVVGLAVLAGVTYFFLRSEAAAAPDVGTCVNVTGSIADADTEELPCSDPTATYVVRADKGTCDETELTYEIRVGRGNGAKAVGLCLDLNAKKGDCFEIEMISADSKIDCAEATGSSSVRVLATRDSADGPCPKATVDRRANTTRDTLICLGSAG</sequence>
<keyword evidence="1" id="KW-0812">Transmembrane</keyword>
<evidence type="ECO:0000256" key="1">
    <source>
        <dbReference type="SAM" id="Phobius"/>
    </source>
</evidence>
<proteinExistence type="predicted"/>
<protein>
    <submittedName>
        <fullName evidence="2">Uncharacterized protein</fullName>
    </submittedName>
</protein>
<keyword evidence="3" id="KW-1185">Reference proteome</keyword>
<gene>
    <name evidence="2" type="ORF">GCM10009788_35650</name>
</gene>
<feature type="transmembrane region" description="Helical" evidence="1">
    <location>
        <begin position="17"/>
        <end position="39"/>
    </location>
</feature>
<dbReference type="Proteomes" id="UP001500842">
    <property type="component" value="Unassembled WGS sequence"/>
</dbReference>
<keyword evidence="1" id="KW-0472">Membrane</keyword>
<comment type="caution">
    <text evidence="2">The sequence shown here is derived from an EMBL/GenBank/DDBJ whole genome shotgun (WGS) entry which is preliminary data.</text>
</comment>
<evidence type="ECO:0000313" key="3">
    <source>
        <dbReference type="Proteomes" id="UP001500842"/>
    </source>
</evidence>
<dbReference type="EMBL" id="BAAAOR010000026">
    <property type="protein sequence ID" value="GAA1529078.1"/>
    <property type="molecule type" value="Genomic_DNA"/>
</dbReference>
<accession>A0ABN2AWV6</accession>